<sequence length="487" mass="55736">MPIKNKAMLITYSDSMGKNIKEVHEVLKDYIGDAIGGVHLLPFFPSAGDRGFAPSDYTTVDPAFGNWDDVEALGEEYYLMFDFMINHISTQSEMYQDFKQKHDDSKYKDFFIRWEKFWAEAGENRPTQEDVDLIYKRKDRAPIQEIEFADGTKEHLWNTFGEEQIDINVKSDVAMQFVRQTLKDMVDHGADLIRLDAFAYAIKKIDTNDFFVEPEIWELLNQVRAILEPLHAEILPEIHEHYSIPKKISDHGYFTYDFALPMTTLYTLYSGKTNRLAKWLQMTPMKQFTTLDTHDGIGVVDARDILTDDEIDYASNELYKIGANVKKTYSSAAYNNLDIYQINSTYYSALGNNDKAYLLARAFQIFAPGIPQIYYVGLLAGENDIDLLEKTKEGRNINRHYYTKDEVAEEVKRPVVANLLKLLSWRNEFAAFDLDGSIEVETPSDTTMVVTRKDKSGANVAVLEANAADKSFKVTANGETVMVQDPE</sequence>
<dbReference type="EC" id="2.4.1.7" evidence="4"/>
<feature type="binding site" evidence="6">
    <location>
        <begin position="194"/>
        <end position="196"/>
    </location>
    <ligand>
        <name>substrate</name>
    </ligand>
</feature>
<evidence type="ECO:0000256" key="4">
    <source>
        <dbReference type="PIRNR" id="PIRNR003059"/>
    </source>
</evidence>
<dbReference type="InterPro" id="IPR017853">
    <property type="entry name" value="GH"/>
</dbReference>
<feature type="binding site" evidence="6">
    <location>
        <begin position="294"/>
        <end position="295"/>
    </location>
    <ligand>
        <name>substrate</name>
    </ligand>
</feature>
<feature type="binding site" evidence="6">
    <location>
        <position position="87"/>
    </location>
    <ligand>
        <name>substrate</name>
    </ligand>
</feature>
<dbReference type="GO" id="GO:0009018">
    <property type="term" value="F:sucrose phosphorylase activity"/>
    <property type="evidence" value="ECO:0007669"/>
    <property type="project" value="UniProtKB-EC"/>
</dbReference>
<dbReference type="Proteomes" id="UP000030361">
    <property type="component" value="Chromosome"/>
</dbReference>
<evidence type="ECO:0000256" key="3">
    <source>
        <dbReference type="ARBA" id="ARBA00022679"/>
    </source>
</evidence>
<dbReference type="OrthoDB" id="9805159at2"/>
<comment type="similarity">
    <text evidence="1 4">Belongs to the glycosyl hydrolase 13 family. Sucrose phosphorylase subfamily.</text>
</comment>
<feature type="active site" description="Nucleophile" evidence="5">
    <location>
        <position position="196"/>
    </location>
</feature>
<evidence type="ECO:0000313" key="8">
    <source>
        <dbReference type="EMBL" id="AQW21010.1"/>
    </source>
</evidence>
<name>A0A1S6QHC7_9LACO</name>
<dbReference type="eggNOG" id="COG0366">
    <property type="taxonomic scope" value="Bacteria"/>
</dbReference>
<dbReference type="PANTHER" id="PTHR38784:SF1">
    <property type="entry name" value="SUCROSE PHOSPHORYLASE"/>
    <property type="match status" value="1"/>
</dbReference>
<feature type="active site" description="Proton donor" evidence="5">
    <location>
        <position position="237"/>
    </location>
</feature>
<keyword evidence="9" id="KW-1185">Reference proteome</keyword>
<dbReference type="CDD" id="cd11355">
    <property type="entry name" value="AmyAc_Sucrose_phosphorylase"/>
    <property type="match status" value="1"/>
</dbReference>
<dbReference type="Pfam" id="PF00128">
    <property type="entry name" value="Alpha-amylase"/>
    <property type="match status" value="1"/>
</dbReference>
<dbReference type="Gene3D" id="3.20.20.80">
    <property type="entry name" value="Glycosidases"/>
    <property type="match status" value="1"/>
</dbReference>
<evidence type="ECO:0000313" key="9">
    <source>
        <dbReference type="Proteomes" id="UP000030361"/>
    </source>
</evidence>
<dbReference type="PANTHER" id="PTHR38784">
    <property type="entry name" value="SUCROSE PHOSPHORYLASE"/>
    <property type="match status" value="1"/>
</dbReference>
<dbReference type="RefSeq" id="WP_035166356.1">
    <property type="nucleotide sequence ID" value="NZ_CP018906.1"/>
</dbReference>
<feature type="binding site" evidence="6">
    <location>
        <position position="49"/>
    </location>
    <ligand>
        <name>substrate</name>
    </ligand>
</feature>
<evidence type="ECO:0000256" key="6">
    <source>
        <dbReference type="PIRSR" id="PIRSR003059-2"/>
    </source>
</evidence>
<dbReference type="Gene3D" id="3.90.400.10">
    <property type="entry name" value="Oligo-1,6-glucosidase, Domain 2"/>
    <property type="match status" value="1"/>
</dbReference>
<proteinExistence type="inferred from homology"/>
<dbReference type="NCBIfam" id="TIGR03852">
    <property type="entry name" value="sucrose_gtfA"/>
    <property type="match status" value="1"/>
</dbReference>
<evidence type="ECO:0000256" key="5">
    <source>
        <dbReference type="PIRSR" id="PIRSR003059-1"/>
    </source>
</evidence>
<evidence type="ECO:0000256" key="1">
    <source>
        <dbReference type="ARBA" id="ARBA00008452"/>
    </source>
</evidence>
<dbReference type="InterPro" id="IPR006047">
    <property type="entry name" value="GH13_cat_dom"/>
</dbReference>
<organism evidence="8 9">
    <name type="scientific">Lentilactobacillus curieae</name>
    <dbReference type="NCBI Taxonomy" id="1138822"/>
    <lineage>
        <taxon>Bacteria</taxon>
        <taxon>Bacillati</taxon>
        <taxon>Bacillota</taxon>
        <taxon>Bacilli</taxon>
        <taxon>Lactobacillales</taxon>
        <taxon>Lactobacillaceae</taxon>
        <taxon>Lentilactobacillus</taxon>
    </lineage>
</organism>
<dbReference type="PIRSF" id="PIRSF003059">
    <property type="entry name" value="Sucrose_phosphorylase"/>
    <property type="match status" value="1"/>
</dbReference>
<evidence type="ECO:0000259" key="7">
    <source>
        <dbReference type="SMART" id="SM00642"/>
    </source>
</evidence>
<feature type="binding site" evidence="6">
    <location>
        <position position="395"/>
    </location>
    <ligand>
        <name>substrate</name>
    </ligand>
</feature>
<gene>
    <name evidence="8" type="ORF">PL11_003290</name>
</gene>
<protein>
    <recommendedName>
        <fullName evidence="4">Sucrose phosphorylase</fullName>
        <ecNumber evidence="4">2.4.1.7</ecNumber>
    </recommendedName>
    <alternativeName>
        <fullName evidence="4">Sucrose glucosyltransferase</fullName>
    </alternativeName>
</protein>
<dbReference type="AlphaFoldDB" id="A0A1S6QHC7"/>
<dbReference type="SUPFAM" id="SSF51445">
    <property type="entry name" value="(Trans)glycosidases"/>
    <property type="match status" value="1"/>
</dbReference>
<dbReference type="KEGG" id="lcu:PL11_003290"/>
<dbReference type="InterPro" id="IPR022527">
    <property type="entry name" value="Sucrose_phospho"/>
</dbReference>
<accession>A0A1S6QHC7</accession>
<feature type="binding site" evidence="6">
    <location>
        <position position="237"/>
    </location>
    <ligand>
        <name>substrate</name>
    </ligand>
</feature>
<dbReference type="InterPro" id="IPR045857">
    <property type="entry name" value="O16G_dom_2"/>
</dbReference>
<keyword evidence="2 4" id="KW-0328">Glycosyltransferase</keyword>
<evidence type="ECO:0000256" key="2">
    <source>
        <dbReference type="ARBA" id="ARBA00022676"/>
    </source>
</evidence>
<feature type="domain" description="Glycosyl hydrolase family 13 catalytic" evidence="7">
    <location>
        <begin position="6"/>
        <end position="426"/>
    </location>
</feature>
<comment type="catalytic activity">
    <reaction evidence="4">
        <text>sucrose + phosphate = D-fructose + alpha-D-glucose 1-phosphate</text>
        <dbReference type="Rhea" id="RHEA:24048"/>
        <dbReference type="ChEBI" id="CHEBI:17992"/>
        <dbReference type="ChEBI" id="CHEBI:37721"/>
        <dbReference type="ChEBI" id="CHEBI:43474"/>
        <dbReference type="ChEBI" id="CHEBI:58601"/>
        <dbReference type="EC" id="2.4.1.7"/>
    </reaction>
</comment>
<dbReference type="SMART" id="SM00642">
    <property type="entry name" value="Aamy"/>
    <property type="match status" value="1"/>
</dbReference>
<keyword evidence="3 4" id="KW-0808">Transferase</keyword>
<reference evidence="8 9" key="1">
    <citation type="journal article" date="2015" name="Genome Announc.">
        <title>Genome Sequence of Lactobacillus curieae CCTCC M 2011381T, a Novel Producer of Gamma-aminobutyric Acid.</title>
        <authorList>
            <person name="Wang Y."/>
            <person name="Wang Y."/>
            <person name="Lang C."/>
            <person name="Wei D."/>
            <person name="Xu P."/>
            <person name="Xie J."/>
        </authorList>
    </citation>
    <scope>NUCLEOTIDE SEQUENCE [LARGE SCALE GENOMIC DNA]</scope>
    <source>
        <strain evidence="8 9">CCTCC M 2011381</strain>
    </source>
</reference>
<dbReference type="EMBL" id="CP018906">
    <property type="protein sequence ID" value="AQW21010.1"/>
    <property type="molecule type" value="Genomic_DNA"/>
</dbReference>
<feature type="binding site" evidence="6">
    <location>
        <begin position="338"/>
        <end position="341"/>
    </location>
    <ligand>
        <name>substrate</name>
    </ligand>
</feature>
<dbReference type="GO" id="GO:0005975">
    <property type="term" value="P:carbohydrate metabolic process"/>
    <property type="evidence" value="ECO:0007669"/>
    <property type="project" value="InterPro"/>
</dbReference>
<dbReference type="InterPro" id="IPR016377">
    <property type="entry name" value="Sucrose_GGa_phosphorylase-rel"/>
</dbReference>